<gene>
    <name evidence="7" type="ORF">CAMP_LOCUS11846</name>
</gene>
<evidence type="ECO:0000256" key="1">
    <source>
        <dbReference type="ARBA" id="ARBA00004141"/>
    </source>
</evidence>
<dbReference type="EMBL" id="CANHGI010000004">
    <property type="protein sequence ID" value="CAI5449209.1"/>
    <property type="molecule type" value="Genomic_DNA"/>
</dbReference>
<keyword evidence="6" id="KW-0869">Chloride channel</keyword>
<evidence type="ECO:0000256" key="2">
    <source>
        <dbReference type="ARBA" id="ARBA00022692"/>
    </source>
</evidence>
<keyword evidence="6" id="KW-1003">Cell membrane</keyword>
<feature type="transmembrane region" description="Helical" evidence="6">
    <location>
        <begin position="275"/>
        <end position="292"/>
    </location>
</feature>
<keyword evidence="2 6" id="KW-0812">Transmembrane</keyword>
<keyword evidence="6" id="KW-0813">Transport</keyword>
<dbReference type="GO" id="GO:0034707">
    <property type="term" value="C:chloride channel complex"/>
    <property type="evidence" value="ECO:0007669"/>
    <property type="project" value="UniProtKB-KW"/>
</dbReference>
<evidence type="ECO:0000313" key="8">
    <source>
        <dbReference type="Proteomes" id="UP001152747"/>
    </source>
</evidence>
<sequence length="459" mass="54387">MTINYNKEIMNSHPWTFFLLLFKWKGSIWKAVYLETIIFLIVYGIISAIYKTVLADSNQQTFESLIRFFDKRLEYIPVELILGFFVTTVVNRWTKLYQTIGFIDNIGLIANCYVRGNSEKARIYRRNMIRYCELCQILVFRDISMRTRRRFPTLETLVASGFMTKEELQLYNSYNTENNIRLGTKYWIPANWALCMTYQARKDGFIESDYFKAQMEAEIRTWRTNIEWLCNYDWVPLPLMYPQLVCLVVNLYFMIAVISRQLITPKHEMSNEIDIYFPVMTFLQFIFYMGWVKVIEVMLNPFGEDDDDFETNALIDRNITMGLMIADNPMTTPEVRKDQFFDSGDVQLLYSEESSHIPNHHYHGSASNAKINETVNNVMIPHSQSDANIRRNMSVKSMDSDKEVNFFSMSHDDARIRKFKEINIDHDFMKRLEEHVDLKMPNDWKMPTENGNLRNGTRF</sequence>
<evidence type="ECO:0000256" key="3">
    <source>
        <dbReference type="ARBA" id="ARBA00022989"/>
    </source>
</evidence>
<dbReference type="PANTHER" id="PTHR10736">
    <property type="entry name" value="BESTROPHIN"/>
    <property type="match status" value="1"/>
</dbReference>
<name>A0A9P1IQJ9_9PELO</name>
<dbReference type="Proteomes" id="UP001152747">
    <property type="component" value="Unassembled WGS sequence"/>
</dbReference>
<comment type="function">
    <text evidence="6">Forms chloride channels.</text>
</comment>
<comment type="caution">
    <text evidence="7">The sequence shown here is derived from an EMBL/GenBank/DDBJ whole genome shotgun (WGS) entry which is preliminary data.</text>
</comment>
<dbReference type="GO" id="GO:0005886">
    <property type="term" value="C:plasma membrane"/>
    <property type="evidence" value="ECO:0007669"/>
    <property type="project" value="UniProtKB-SubCell"/>
</dbReference>
<reference evidence="7" key="1">
    <citation type="submission" date="2022-11" db="EMBL/GenBank/DDBJ databases">
        <authorList>
            <person name="Kikuchi T."/>
        </authorList>
    </citation>
    <scope>NUCLEOTIDE SEQUENCE</scope>
    <source>
        <strain evidence="7">PS1010</strain>
    </source>
</reference>
<keyword evidence="3 6" id="KW-1133">Transmembrane helix</keyword>
<dbReference type="AlphaFoldDB" id="A0A9P1IQJ9"/>
<keyword evidence="6" id="KW-0407">Ion channel</keyword>
<comment type="similarity">
    <text evidence="5 6">Belongs to the anion channel-forming bestrophin (TC 1.A.46) family. Calcium-sensitive chloride channel subfamily.</text>
</comment>
<dbReference type="InterPro" id="IPR021134">
    <property type="entry name" value="Bestrophin-like"/>
</dbReference>
<keyword evidence="8" id="KW-1185">Reference proteome</keyword>
<proteinExistence type="inferred from homology"/>
<evidence type="ECO:0000256" key="6">
    <source>
        <dbReference type="RuleBase" id="RU363126"/>
    </source>
</evidence>
<feature type="transmembrane region" description="Helical" evidence="6">
    <location>
        <begin position="31"/>
        <end position="53"/>
    </location>
</feature>
<dbReference type="Pfam" id="PF01062">
    <property type="entry name" value="Bestrophin"/>
    <property type="match status" value="1"/>
</dbReference>
<keyword evidence="6" id="KW-0868">Chloride</keyword>
<dbReference type="PANTHER" id="PTHR10736:SF9">
    <property type="entry name" value="BESTROPHIN HOMOLOG 1-RELATED"/>
    <property type="match status" value="1"/>
</dbReference>
<comment type="subcellular location">
    <subcellularLocation>
        <location evidence="6">Cell membrane</location>
        <topology evidence="6">Multi-pass membrane protein</topology>
    </subcellularLocation>
    <subcellularLocation>
        <location evidence="1">Membrane</location>
        <topology evidence="1">Multi-pass membrane protein</topology>
    </subcellularLocation>
</comment>
<dbReference type="GO" id="GO:0005254">
    <property type="term" value="F:chloride channel activity"/>
    <property type="evidence" value="ECO:0007669"/>
    <property type="project" value="UniProtKB-KW"/>
</dbReference>
<keyword evidence="6" id="KW-0406">Ion transport</keyword>
<evidence type="ECO:0000256" key="4">
    <source>
        <dbReference type="ARBA" id="ARBA00023136"/>
    </source>
</evidence>
<protein>
    <recommendedName>
        <fullName evidence="6">Bestrophin homolog</fullName>
    </recommendedName>
</protein>
<dbReference type="InterPro" id="IPR000615">
    <property type="entry name" value="Bestrophin"/>
</dbReference>
<organism evidence="7 8">
    <name type="scientific">Caenorhabditis angaria</name>
    <dbReference type="NCBI Taxonomy" id="860376"/>
    <lineage>
        <taxon>Eukaryota</taxon>
        <taxon>Metazoa</taxon>
        <taxon>Ecdysozoa</taxon>
        <taxon>Nematoda</taxon>
        <taxon>Chromadorea</taxon>
        <taxon>Rhabditida</taxon>
        <taxon>Rhabditina</taxon>
        <taxon>Rhabditomorpha</taxon>
        <taxon>Rhabditoidea</taxon>
        <taxon>Rhabditidae</taxon>
        <taxon>Peloderinae</taxon>
        <taxon>Caenorhabditis</taxon>
    </lineage>
</organism>
<evidence type="ECO:0000256" key="5">
    <source>
        <dbReference type="ARBA" id="ARBA00034769"/>
    </source>
</evidence>
<accession>A0A9P1IQJ9</accession>
<keyword evidence="4 6" id="KW-0472">Membrane</keyword>
<dbReference type="OrthoDB" id="201595at2759"/>
<feature type="transmembrane region" description="Helical" evidence="6">
    <location>
        <begin position="73"/>
        <end position="90"/>
    </location>
</feature>
<feature type="transmembrane region" description="Helical" evidence="6">
    <location>
        <begin position="244"/>
        <end position="263"/>
    </location>
</feature>
<evidence type="ECO:0000313" key="7">
    <source>
        <dbReference type="EMBL" id="CAI5449209.1"/>
    </source>
</evidence>